<dbReference type="PANTHER" id="PTHR11461">
    <property type="entry name" value="SERINE PROTEASE INHIBITOR, SERPIN"/>
    <property type="match status" value="1"/>
</dbReference>
<proteinExistence type="inferred from homology"/>
<evidence type="ECO:0000259" key="2">
    <source>
        <dbReference type="SMART" id="SM00093"/>
    </source>
</evidence>
<dbReference type="InterPro" id="IPR000215">
    <property type="entry name" value="Serpin_fam"/>
</dbReference>
<dbReference type="KEGG" id="tpla:ElP_72260"/>
<keyword evidence="3" id="KW-0614">Plasmid</keyword>
<keyword evidence="4" id="KW-1185">Reference proteome</keyword>
<evidence type="ECO:0000256" key="1">
    <source>
        <dbReference type="RuleBase" id="RU000411"/>
    </source>
</evidence>
<dbReference type="GO" id="GO:0005615">
    <property type="term" value="C:extracellular space"/>
    <property type="evidence" value="ECO:0007669"/>
    <property type="project" value="InterPro"/>
</dbReference>
<evidence type="ECO:0000313" key="3">
    <source>
        <dbReference type="EMBL" id="QDV39262.1"/>
    </source>
</evidence>
<dbReference type="Gene3D" id="3.30.497.10">
    <property type="entry name" value="Antithrombin, subunit I, domain 2"/>
    <property type="match status" value="1"/>
</dbReference>
<geneLocation type="plasmid" evidence="4">
    <name>pelp_1</name>
</geneLocation>
<dbReference type="GO" id="GO:0004867">
    <property type="term" value="F:serine-type endopeptidase inhibitor activity"/>
    <property type="evidence" value="ECO:0007669"/>
    <property type="project" value="InterPro"/>
</dbReference>
<evidence type="ECO:0000313" key="4">
    <source>
        <dbReference type="Proteomes" id="UP000317835"/>
    </source>
</evidence>
<comment type="similarity">
    <text evidence="1">Belongs to the serpin family.</text>
</comment>
<dbReference type="InterPro" id="IPR042178">
    <property type="entry name" value="Serpin_sf_1"/>
</dbReference>
<dbReference type="InterPro" id="IPR036186">
    <property type="entry name" value="Serpin_sf"/>
</dbReference>
<dbReference type="Pfam" id="PF00079">
    <property type="entry name" value="Serpin"/>
    <property type="match status" value="1"/>
</dbReference>
<accession>A0A518HEJ1</accession>
<dbReference type="InterPro" id="IPR042185">
    <property type="entry name" value="Serpin_sf_2"/>
</dbReference>
<dbReference type="SMART" id="SM00093">
    <property type="entry name" value="SERPIN"/>
    <property type="match status" value="1"/>
</dbReference>
<protein>
    <submittedName>
        <fullName evidence="3">Serpin (Serine protease inhibitor)</fullName>
    </submittedName>
</protein>
<dbReference type="SUPFAM" id="SSF56574">
    <property type="entry name" value="Serpins"/>
    <property type="match status" value="1"/>
</dbReference>
<dbReference type="InterPro" id="IPR023796">
    <property type="entry name" value="Serpin_dom"/>
</dbReference>
<dbReference type="PANTHER" id="PTHR11461:SF211">
    <property type="entry name" value="GH10112P-RELATED"/>
    <property type="match status" value="1"/>
</dbReference>
<dbReference type="AlphaFoldDB" id="A0A518HEJ1"/>
<feature type="domain" description="Serpin" evidence="2">
    <location>
        <begin position="1"/>
        <end position="179"/>
    </location>
</feature>
<dbReference type="EMBL" id="CP036427">
    <property type="protein sequence ID" value="QDV39262.1"/>
    <property type="molecule type" value="Genomic_DNA"/>
</dbReference>
<dbReference type="Gene3D" id="2.30.39.10">
    <property type="entry name" value="Alpha-1-antitrypsin, domain 1"/>
    <property type="match status" value="1"/>
</dbReference>
<reference evidence="3 4" key="1">
    <citation type="submission" date="2019-02" db="EMBL/GenBank/DDBJ databases">
        <title>Deep-cultivation of Planctomycetes and their phenomic and genomic characterization uncovers novel biology.</title>
        <authorList>
            <person name="Wiegand S."/>
            <person name="Jogler M."/>
            <person name="Boedeker C."/>
            <person name="Pinto D."/>
            <person name="Vollmers J."/>
            <person name="Rivas-Marin E."/>
            <person name="Kohn T."/>
            <person name="Peeters S.H."/>
            <person name="Heuer A."/>
            <person name="Rast P."/>
            <person name="Oberbeckmann S."/>
            <person name="Bunk B."/>
            <person name="Jeske O."/>
            <person name="Meyerdierks A."/>
            <person name="Storesund J.E."/>
            <person name="Kallscheuer N."/>
            <person name="Luecker S."/>
            <person name="Lage O.M."/>
            <person name="Pohl T."/>
            <person name="Merkel B.J."/>
            <person name="Hornburger P."/>
            <person name="Mueller R.-W."/>
            <person name="Bruemmer F."/>
            <person name="Labrenz M."/>
            <person name="Spormann A.M."/>
            <person name="Op den Camp H."/>
            <person name="Overmann J."/>
            <person name="Amann R."/>
            <person name="Jetten M.S.M."/>
            <person name="Mascher T."/>
            <person name="Medema M.H."/>
            <person name="Devos D.P."/>
            <person name="Kaster A.-K."/>
            <person name="Ovreas L."/>
            <person name="Rohde M."/>
            <person name="Galperin M.Y."/>
            <person name="Jogler C."/>
        </authorList>
    </citation>
    <scope>NUCLEOTIDE SEQUENCE [LARGE SCALE GENOMIC DNA]</scope>
    <source>
        <strain evidence="3 4">ElP</strain>
        <plasmid evidence="4">pelp_1</plasmid>
    </source>
</reference>
<gene>
    <name evidence="3" type="ORF">ElP_72260</name>
</gene>
<organism evidence="3 4">
    <name type="scientific">Tautonia plasticadhaerens</name>
    <dbReference type="NCBI Taxonomy" id="2527974"/>
    <lineage>
        <taxon>Bacteria</taxon>
        <taxon>Pseudomonadati</taxon>
        <taxon>Planctomycetota</taxon>
        <taxon>Planctomycetia</taxon>
        <taxon>Isosphaerales</taxon>
        <taxon>Isosphaeraceae</taxon>
        <taxon>Tautonia</taxon>
    </lineage>
</organism>
<sequence>MPMMSRQGRFRYAEGDGLKLLELPYGEGDLAMVVLLPDEVEGLAELEARLTAEDLDRWLSGLGSREVQVSLPRFTMRSRFKLAETLESLGMTLAFSPGRADFSGMASQDALSISQVVHEGFVDVNEEGTEATAATGVVMTRTSSAPSRPVEFRDDHPFLFLIRDSRTGSILFLGRLKDPQD</sequence>
<dbReference type="Proteomes" id="UP000317835">
    <property type="component" value="Plasmid pElP_1"/>
</dbReference>
<name>A0A518HEJ1_9BACT</name>